<keyword evidence="2" id="KW-1185">Reference proteome</keyword>
<gene>
    <name evidence="1" type="ORF">AVEN_98711_1</name>
</gene>
<protein>
    <submittedName>
        <fullName evidence="1">Uncharacterized protein</fullName>
    </submittedName>
</protein>
<name>A0A4Y2P9T8_ARAVE</name>
<evidence type="ECO:0000313" key="1">
    <source>
        <dbReference type="EMBL" id="GBN48725.1"/>
    </source>
</evidence>
<evidence type="ECO:0000313" key="2">
    <source>
        <dbReference type="Proteomes" id="UP000499080"/>
    </source>
</evidence>
<dbReference type="Proteomes" id="UP000499080">
    <property type="component" value="Unassembled WGS sequence"/>
</dbReference>
<comment type="caution">
    <text evidence="1">The sequence shown here is derived from an EMBL/GenBank/DDBJ whole genome shotgun (WGS) entry which is preliminary data.</text>
</comment>
<proteinExistence type="predicted"/>
<dbReference type="AlphaFoldDB" id="A0A4Y2P9T8"/>
<sequence>MKKTERTCQDNQKKIANTSCSNSFLFCNNMALSMPTSKGFTCLTAIIAVVLELARHFIMPRSVFSVSRHMRKLVPNFEQEWLKRVANNFVSRHEIRRIVKFISKNRYLCRPP</sequence>
<dbReference type="EMBL" id="BGPR01010920">
    <property type="protein sequence ID" value="GBN48725.1"/>
    <property type="molecule type" value="Genomic_DNA"/>
</dbReference>
<reference evidence="1 2" key="1">
    <citation type="journal article" date="2019" name="Sci. Rep.">
        <title>Orb-weaving spider Araneus ventricosus genome elucidates the spidroin gene catalogue.</title>
        <authorList>
            <person name="Kono N."/>
            <person name="Nakamura H."/>
            <person name="Ohtoshi R."/>
            <person name="Moran D.A.P."/>
            <person name="Shinohara A."/>
            <person name="Yoshida Y."/>
            <person name="Fujiwara M."/>
            <person name="Mori M."/>
            <person name="Tomita M."/>
            <person name="Arakawa K."/>
        </authorList>
    </citation>
    <scope>NUCLEOTIDE SEQUENCE [LARGE SCALE GENOMIC DNA]</scope>
</reference>
<accession>A0A4Y2P9T8</accession>
<organism evidence="1 2">
    <name type="scientific">Araneus ventricosus</name>
    <name type="common">Orbweaver spider</name>
    <name type="synonym">Epeira ventricosa</name>
    <dbReference type="NCBI Taxonomy" id="182803"/>
    <lineage>
        <taxon>Eukaryota</taxon>
        <taxon>Metazoa</taxon>
        <taxon>Ecdysozoa</taxon>
        <taxon>Arthropoda</taxon>
        <taxon>Chelicerata</taxon>
        <taxon>Arachnida</taxon>
        <taxon>Araneae</taxon>
        <taxon>Araneomorphae</taxon>
        <taxon>Entelegynae</taxon>
        <taxon>Araneoidea</taxon>
        <taxon>Araneidae</taxon>
        <taxon>Araneus</taxon>
    </lineage>
</organism>